<sequence>MNKHLKNLPSNFFEGTATPTFHAAQTPRISSRARSNVRNGISLLLSLGALSTAVAQTSVDAPGASAADAQTTGTQAAPAPTGLWDRSTLFGDMGGLRPWLGNYGVTLSIQETSEYLRNLSGGVSREGAYDGLTQASVQVDTSKAFGLPGGTFNVSGLQIHGSNLTQRSLLTLQSASGIEAEASTRLWELWYQQSLLDGRLDVKLGQQSLDQEFMISQYATPFMNATFGWPVLPSADMPSGGPAYPLSSLGVRFRAKASDTVTVLAGVFDGNPAGSNSGDPQKQNSSGTNFNLRNGALFIAEVQYAINQPPADPKAPQPSGLPGTYKLGFWYNTQNFADLQHDTNGLSLANPASNGIPANHRGDYSVYAVADQMVWRPSADSPQSVGVFARVMGAPGDRNLVDLGVNAGITLKAPFKGRDNDVAGLAVGYAKIGSNAQGLAQDTASFSTPGYPQRSAETIIEATYQYQVAPWWQLQADFQYAFRPAGGIPNPVNPSGRVHDEAVIGIRTVVNF</sequence>
<dbReference type="InterPro" id="IPR052932">
    <property type="entry name" value="OprB_Porin"/>
</dbReference>
<evidence type="ECO:0000313" key="4">
    <source>
        <dbReference type="Proteomes" id="UP000054683"/>
    </source>
</evidence>
<gene>
    <name evidence="3" type="ORF">AWB69_02129</name>
</gene>
<protein>
    <submittedName>
        <fullName evidence="3">Carbohydrate porin</fullName>
    </submittedName>
</protein>
<dbReference type="InterPro" id="IPR007049">
    <property type="entry name" value="Carb-sel_porin_OprB"/>
</dbReference>
<evidence type="ECO:0000256" key="1">
    <source>
        <dbReference type="ARBA" id="ARBA00008769"/>
    </source>
</evidence>
<name>A0A158G654_9BURK</name>
<reference evidence="3 4" key="1">
    <citation type="submission" date="2016-01" db="EMBL/GenBank/DDBJ databases">
        <authorList>
            <person name="Oliw E.H."/>
        </authorList>
    </citation>
    <scope>NUCLEOTIDE SEQUENCE [LARGE SCALE GENOMIC DNA]</scope>
    <source>
        <strain evidence="3">LMG 27134</strain>
    </source>
</reference>
<dbReference type="OrthoDB" id="545475at2"/>
<organism evidence="3 4">
    <name type="scientific">Caballeronia udeis</name>
    <dbReference type="NCBI Taxonomy" id="1232866"/>
    <lineage>
        <taxon>Bacteria</taxon>
        <taxon>Pseudomonadati</taxon>
        <taxon>Pseudomonadota</taxon>
        <taxon>Betaproteobacteria</taxon>
        <taxon>Burkholderiales</taxon>
        <taxon>Burkholderiaceae</taxon>
        <taxon>Caballeronia</taxon>
    </lineage>
</organism>
<dbReference type="Proteomes" id="UP000054683">
    <property type="component" value="Unassembled WGS sequence"/>
</dbReference>
<dbReference type="PANTHER" id="PTHR37944">
    <property type="entry name" value="PORIN B"/>
    <property type="match status" value="1"/>
</dbReference>
<proteinExistence type="inferred from homology"/>
<dbReference type="GO" id="GO:0015288">
    <property type="term" value="F:porin activity"/>
    <property type="evidence" value="ECO:0007669"/>
    <property type="project" value="InterPro"/>
</dbReference>
<evidence type="ECO:0000256" key="2">
    <source>
        <dbReference type="RuleBase" id="RU363072"/>
    </source>
</evidence>
<dbReference type="Gene3D" id="2.40.160.180">
    <property type="entry name" value="Carbohydrate-selective porin OprB"/>
    <property type="match status" value="1"/>
</dbReference>
<dbReference type="GO" id="GO:0008643">
    <property type="term" value="P:carbohydrate transport"/>
    <property type="evidence" value="ECO:0007669"/>
    <property type="project" value="InterPro"/>
</dbReference>
<dbReference type="RefSeq" id="WP_082913341.1">
    <property type="nucleotide sequence ID" value="NZ_FCOK02000010.1"/>
</dbReference>
<dbReference type="InterPro" id="IPR038673">
    <property type="entry name" value="OprB_sf"/>
</dbReference>
<accession>A0A158G654</accession>
<dbReference type="Pfam" id="PF04966">
    <property type="entry name" value="OprB"/>
    <property type="match status" value="1"/>
</dbReference>
<dbReference type="PANTHER" id="PTHR37944:SF1">
    <property type="entry name" value="PORIN B"/>
    <property type="match status" value="1"/>
</dbReference>
<evidence type="ECO:0000313" key="3">
    <source>
        <dbReference type="EMBL" id="SAL27628.1"/>
    </source>
</evidence>
<dbReference type="EMBL" id="FCOK02000010">
    <property type="protein sequence ID" value="SAL27628.1"/>
    <property type="molecule type" value="Genomic_DNA"/>
</dbReference>
<dbReference type="GO" id="GO:0016020">
    <property type="term" value="C:membrane"/>
    <property type="evidence" value="ECO:0007669"/>
    <property type="project" value="InterPro"/>
</dbReference>
<comment type="similarity">
    <text evidence="1 2">Belongs to the OprB family.</text>
</comment>
<dbReference type="AlphaFoldDB" id="A0A158G654"/>